<dbReference type="Pfam" id="PF09380">
    <property type="entry name" value="FERM_C"/>
    <property type="match status" value="1"/>
</dbReference>
<dbReference type="SMART" id="SM01196">
    <property type="entry name" value="FERM_C"/>
    <property type="match status" value="1"/>
</dbReference>
<sequence>MLKNRTEGGLTLLLSPWEDRRRIFGGLRRTEAAVTMRTKQKRQVCVLLPNKQHLDCTVRVKARGHEVLNSVLKQVGVSDLQVFGLAVLRDNEYLFLELGQKLSKYFGRRWSRDTNKTAQRYKQNQISVPFIIFLRVQYYVEHGQLILSSKVQQLYYTELRQKVLLSQSCHQEALFFQLAASALQAEVGDLEQKDGDEEEGEEGGHRRYFLPEDYFPSWVIKRRGRDYLFQHGPVLHGELRGVSRSQAVLQFIKEASSLQDGPVTFYRMRLEKKELRSSMLLGVAVKGVHIYQGVEGKLCLLYDFSWTDIERFTFQGSRFEIAAVGSLCIPKLVYYTHSAFHSRHILKHLSDSHRHHINTRDAHEYMQQLEDMRATQFCREAYICDAAGLRQRLQSSSLTSSMSDCSAAAETNTAWSKEEEEEDEEEDEGSVIEFELHIDEPEEVFVDNPAEVSWLAELVHGVSVDGPLVLPSSWAAVTMEMKQVLRRRADEGVSVD</sequence>
<dbReference type="InterPro" id="IPR047145">
    <property type="entry name" value="FRMD6-like"/>
</dbReference>
<dbReference type="PANTHER" id="PTHR13429:SF7">
    <property type="entry name" value="FERM DOMAIN-CONTAINING PROTEIN 1"/>
    <property type="match status" value="1"/>
</dbReference>
<dbReference type="InterPro" id="IPR029071">
    <property type="entry name" value="Ubiquitin-like_domsf"/>
</dbReference>
<dbReference type="Gene3D" id="1.20.80.10">
    <property type="match status" value="1"/>
</dbReference>
<feature type="domain" description="FERM" evidence="2">
    <location>
        <begin position="42"/>
        <end position="360"/>
    </location>
</feature>
<dbReference type="InterPro" id="IPR019749">
    <property type="entry name" value="Band_41_domain"/>
</dbReference>
<reference evidence="4" key="1">
    <citation type="submission" date="2025-08" db="UniProtKB">
        <authorList>
            <consortium name="RefSeq"/>
        </authorList>
    </citation>
    <scope>IDENTIFICATION</scope>
    <source>
        <tissue evidence="4">Brain</tissue>
    </source>
</reference>
<dbReference type="SUPFAM" id="SSF47031">
    <property type="entry name" value="Second domain of FERM"/>
    <property type="match status" value="1"/>
</dbReference>
<dbReference type="InterPro" id="IPR035963">
    <property type="entry name" value="FERM_2"/>
</dbReference>
<dbReference type="SUPFAM" id="SSF54236">
    <property type="entry name" value="Ubiquitin-like"/>
    <property type="match status" value="1"/>
</dbReference>
<dbReference type="InterPro" id="IPR018979">
    <property type="entry name" value="FERM_N"/>
</dbReference>
<dbReference type="SMART" id="SM00295">
    <property type="entry name" value="B41"/>
    <property type="match status" value="1"/>
</dbReference>
<dbReference type="Pfam" id="PF09379">
    <property type="entry name" value="FERM_N"/>
    <property type="match status" value="1"/>
</dbReference>
<evidence type="ECO:0000256" key="1">
    <source>
        <dbReference type="SAM" id="MobiDB-lite"/>
    </source>
</evidence>
<dbReference type="InterPro" id="IPR018980">
    <property type="entry name" value="FERM_PH-like_C"/>
</dbReference>
<dbReference type="GO" id="GO:0098592">
    <property type="term" value="C:cytoplasmic side of apical plasma membrane"/>
    <property type="evidence" value="ECO:0007669"/>
    <property type="project" value="TreeGrafter"/>
</dbReference>
<feature type="compositionally biased region" description="Acidic residues" evidence="1">
    <location>
        <begin position="418"/>
        <end position="429"/>
    </location>
</feature>
<dbReference type="RefSeq" id="XP_050922518.1">
    <property type="nucleotide sequence ID" value="XM_051066561.1"/>
</dbReference>
<dbReference type="KEGG" id="lcf:108901716"/>
<dbReference type="InterPro" id="IPR011993">
    <property type="entry name" value="PH-like_dom_sf"/>
</dbReference>
<dbReference type="InterPro" id="IPR019748">
    <property type="entry name" value="FERM_central"/>
</dbReference>
<dbReference type="SUPFAM" id="SSF50729">
    <property type="entry name" value="PH domain-like"/>
    <property type="match status" value="1"/>
</dbReference>
<dbReference type="CDD" id="cd14473">
    <property type="entry name" value="FERM_B-lobe"/>
    <property type="match status" value="1"/>
</dbReference>
<evidence type="ECO:0000313" key="4">
    <source>
        <dbReference type="RefSeq" id="XP_050922518.1"/>
    </source>
</evidence>
<dbReference type="InterPro" id="IPR014352">
    <property type="entry name" value="FERM/acyl-CoA-bd_prot_sf"/>
</dbReference>
<dbReference type="GeneID" id="108901716"/>
<dbReference type="Gene3D" id="2.30.29.30">
    <property type="entry name" value="Pleckstrin-homology domain (PH domain)/Phosphotyrosine-binding domain (PTB)"/>
    <property type="match status" value="1"/>
</dbReference>
<accession>A0AAJ8AZE6</accession>
<proteinExistence type="predicted"/>
<dbReference type="PANTHER" id="PTHR13429">
    <property type="entry name" value="FERM DOMAIN (PROTEIN4.1-EZRIN-RADIXIN-MOESIN) FAMILY"/>
    <property type="match status" value="1"/>
</dbReference>
<evidence type="ECO:0000259" key="2">
    <source>
        <dbReference type="PROSITE" id="PS50057"/>
    </source>
</evidence>
<dbReference type="InterPro" id="IPR000299">
    <property type="entry name" value="FERM_domain"/>
</dbReference>
<dbReference type="Pfam" id="PF00373">
    <property type="entry name" value="FERM_M"/>
    <property type="match status" value="1"/>
</dbReference>
<evidence type="ECO:0000313" key="3">
    <source>
        <dbReference type="Proteomes" id="UP000694890"/>
    </source>
</evidence>
<dbReference type="Proteomes" id="UP000694890">
    <property type="component" value="Linkage group LG23"/>
</dbReference>
<name>A0AAJ8AZE6_LATCA</name>
<feature type="region of interest" description="Disordered" evidence="1">
    <location>
        <begin position="409"/>
        <end position="429"/>
    </location>
</feature>
<organism evidence="3 4">
    <name type="scientific">Lates calcarifer</name>
    <name type="common">Barramundi</name>
    <name type="synonym">Holocentrus calcarifer</name>
    <dbReference type="NCBI Taxonomy" id="8187"/>
    <lineage>
        <taxon>Eukaryota</taxon>
        <taxon>Metazoa</taxon>
        <taxon>Chordata</taxon>
        <taxon>Craniata</taxon>
        <taxon>Vertebrata</taxon>
        <taxon>Euteleostomi</taxon>
        <taxon>Actinopterygii</taxon>
        <taxon>Neopterygii</taxon>
        <taxon>Teleostei</taxon>
        <taxon>Neoteleostei</taxon>
        <taxon>Acanthomorphata</taxon>
        <taxon>Carangaria</taxon>
        <taxon>Carangaria incertae sedis</taxon>
        <taxon>Centropomidae</taxon>
        <taxon>Lates</taxon>
    </lineage>
</organism>
<protein>
    <submittedName>
        <fullName evidence="4">LOW QUALITY PROTEIN: FERM domain-containing protein 6-like</fullName>
    </submittedName>
</protein>
<dbReference type="GO" id="GO:0035332">
    <property type="term" value="P:positive regulation of hippo signaling"/>
    <property type="evidence" value="ECO:0007669"/>
    <property type="project" value="TreeGrafter"/>
</dbReference>
<gene>
    <name evidence="4" type="primary">LOC108901716</name>
</gene>
<dbReference type="PROSITE" id="PS50057">
    <property type="entry name" value="FERM_3"/>
    <property type="match status" value="1"/>
</dbReference>
<dbReference type="AlphaFoldDB" id="A0AAJ8AZE6"/>
<dbReference type="Gene3D" id="3.10.20.90">
    <property type="entry name" value="Phosphatidylinositol 3-kinase Catalytic Subunit, Chain A, domain 1"/>
    <property type="match status" value="1"/>
</dbReference>